<organism evidence="4 5">
    <name type="scientific">Scleropages formosus</name>
    <name type="common">Asian bonytongue</name>
    <name type="synonym">Osteoglossum formosum</name>
    <dbReference type="NCBI Taxonomy" id="113540"/>
    <lineage>
        <taxon>Eukaryota</taxon>
        <taxon>Metazoa</taxon>
        <taxon>Chordata</taxon>
        <taxon>Craniata</taxon>
        <taxon>Vertebrata</taxon>
        <taxon>Euteleostomi</taxon>
        <taxon>Actinopterygii</taxon>
        <taxon>Neopterygii</taxon>
        <taxon>Teleostei</taxon>
        <taxon>Osteoglossocephala</taxon>
        <taxon>Osteoglossomorpha</taxon>
        <taxon>Osteoglossiformes</taxon>
        <taxon>Osteoglossidae</taxon>
        <taxon>Scleropages</taxon>
    </lineage>
</organism>
<reference evidence="4" key="2">
    <citation type="submission" date="2025-08" db="UniProtKB">
        <authorList>
            <consortium name="Ensembl"/>
        </authorList>
    </citation>
    <scope>IDENTIFICATION</scope>
</reference>
<sequence>MATLGSRKRTAVALPDLNTRGKGTLKNFTIPRKRRATGTCSTFLEPCSKESREFSFILSTLNDSRLDPNKYIFLSSDCQQVKLIHNEQLLKEFSEKRSEMRSKGRNLREMEEKFCFLVESAAATDHLCEQGLRVDKKAQHTLGNPVHGVCLYRHVDVALKNSTNRNIIIFKVIFGKVKRVPINLGKNAMMDPVIHSDCYISKDPAGPKDSLLQQASSSSVYFFDYDENQELNTRPRQCLPYAVVIVASNGNAFSAVSSSNLVLPMKMPSVEMSSGSSKSLKTCTVAERWGRGQNATVTFRQFGGLENVMHDLGYNSPKFEIASPFQRVEQMNTHQTRLPTMLQNGRDLHLQQTFDYYALQQQWTPKAQLEGHFSASAPFTEGNILPGGPTSNTINSILDISGSSIDTHNSMYVSRNTKLPSSDLSIAVAVSNVSTTVFNSRVVRDPRLFRQESSNFSQTSAVGIQQDMPTGQIRHNSGLEINCSNFAQAWALKTPEYGYLKTGQQQVMHTLLPGTDFIDQTNNSFKSNSGPEQSALLAVLSKHPGNTSEDIECNSVNDRESSSSSLDIKEMDEHRKKNEEKIPEKSAHEAVAVAIEHGSVVSNAGSQTLIDKLFSQDDHKQYIDKQNTDLQFIQLMSYSGKEDAQIHDIHEKSSDLKISHLKTGKDSLSKEVTSFLRSGKVSKNAECIEVYEKNSTPVSEETQIPMDCPCLDHPETCESINNFWQNSETKIIFESVRGGDSQEINAREKNVGQSEEFMSAGSFQEVHHIDDLKEVHIIKSDVIPNAVSVHGKEVNPSSKHLKPEGLASKASNCIVANNDVTTSIQHAICGNEEKQLSDPLLCVLYKRIQFNQLFLTASPVEQLSDKSYLKPRNLENHLGNICLSPLESIKQTNKKYKLRVTIKADNMSTGFLEQHILSDKIPFTKSRKKKEDPSIVLEDKSVNSSPVSEVINNGKDSQNIENLELVSRDTSNYVVEAHTTEGHNARLVKKLAEKYRKKSELSFIKQHDKTKNKTATKPISEILQSDRSDSLESSLKDSSYPAQLPQEDIVFSSFRPASTVSTLNTSCFIKKQEEYNFANDLGSTEKHDSVSVVHPTIQDKSMMDCTTIKLCECRASRTCNLKKAVTLKKMRGDRKQAGKATQHQRRKPKGKRLLYRANNVHLMPAWKNKKVLSNSFMLFKCLQMEQRKCLGRSRKIKRNNTRKGSVKQKGKKSNVWNNLGTFTTAEKNGEVTEDNNSEMKMALVNLLPKQAANSPPECISLSTSADLKAQNSEAQSFETDKAEKSDKIYNPKLFKSAGKTEHDINVKCQDEHTSQCISLPVFSSGDTSVALPKERKKDNILHELTEKLPEESQITMHLSKTSEETLSNNVTALSKGTLWLSEPQPKLPMSLEADPVKATIRMEKDKNSHMQEHIVNNMSSKIRLITKLRHYLQKTDASKNVLQSNNSEVVGNSTKPPNLETAEKIIRDLTTQQPEFEICAGMKLPYCRPEDTTFTSNTKKETAFLDSSNLTPVEDIITPCKSEGKLFSKKTTIRENNKNILTGNKQHEQTPVVLEEEQNQSTIGPCDVVVSGSVGNDNQHYTLKLNEKNQQIVHSEHNTNNLVGVGVKKPDVSTNQRKNEPAFNTTSFQKKHNATDISDTLREADRLASKEELTSLRDRCKEMLQFFISTFENDQNIGFDEVIISKDLILDKYLDHPPKAVDLKYEALHSFFELQMMMEAMQFIENKIRFLSGEPTFRSLLWYDQTLNSELYKGRVKYHLQSSTYASDQENISSKGNRTFQQYTSVLNHQHARFTETSYYMYLKSRREKLEVEAAMKNNLHSGSFNLSIPLTCNVNFGDKLESLEVLQKHVSTFTDTYFAHLQRNCDAGIPEHLSILCRFLDEKIKYLKTCKATDSQVAWFGLEQVCYNASKILVWKSSKEAHAFKSLAVLKDAMQKLIGGLTETEISSSKLKIQKDTASPKRSKSHQFMMGNKKRRQIKHCENVILTRDFSQNKGWHGNPLVRQNEVVNRPTKCKNNLGNQLLPVPSGDNGNAQHETWNWGSFEAELDNIHSASAQVHEKKTTFLTPMSFTPGTLSSGEKPCDNIEWTPPAPVVIPEFFRTGALQPCYDIWPHVYSYTHDVTMASPQYMWSPLAGRTGECLNREEQWLPSWNEAESVTQLYGHDTEHPWTIWGKYYEGHIPPYNRYTASQDRFNSWDLYSSSYPVQFPLPCGSLDSSALLPTICPQLPFSSTTRPDHFIHKPKATKYPFFYWNGATRTSDHTALPTATP</sequence>
<feature type="compositionally biased region" description="Basic and acidic residues" evidence="1">
    <location>
        <begin position="557"/>
        <end position="585"/>
    </location>
</feature>
<dbReference type="Proteomes" id="UP000694397">
    <property type="component" value="Chromosome 6"/>
</dbReference>
<feature type="compositionally biased region" description="Basic residues" evidence="1">
    <location>
        <begin position="1142"/>
        <end position="1151"/>
    </location>
</feature>
<feature type="domain" description="Testis expressed sequence 15" evidence="3">
    <location>
        <begin position="1589"/>
        <end position="1784"/>
    </location>
</feature>
<feature type="region of interest" description="Disordered" evidence="1">
    <location>
        <begin position="546"/>
        <end position="585"/>
    </location>
</feature>
<evidence type="ECO:0000256" key="1">
    <source>
        <dbReference type="SAM" id="MobiDB-lite"/>
    </source>
</evidence>
<dbReference type="OrthoDB" id="10054471at2759"/>
<dbReference type="InterPro" id="IPR022188">
    <property type="entry name" value="TASOR_DUF3715"/>
</dbReference>
<feature type="region of interest" description="Disordered" evidence="1">
    <location>
        <begin position="1130"/>
        <end position="1151"/>
    </location>
</feature>
<protein>
    <recommendedName>
        <fullName evidence="6">Testis-expressed sequence 15 protein-like</fullName>
    </recommendedName>
</protein>
<gene>
    <name evidence="4" type="primary">tex15</name>
</gene>
<dbReference type="Pfam" id="PF15326">
    <property type="entry name" value="TEX15"/>
    <property type="match status" value="1"/>
</dbReference>
<dbReference type="GO" id="GO:0005634">
    <property type="term" value="C:nucleus"/>
    <property type="evidence" value="ECO:0007669"/>
    <property type="project" value="TreeGrafter"/>
</dbReference>
<evidence type="ECO:0000259" key="3">
    <source>
        <dbReference type="Pfam" id="PF15326"/>
    </source>
</evidence>
<evidence type="ECO:0000313" key="5">
    <source>
        <dbReference type="Proteomes" id="UP000694397"/>
    </source>
</evidence>
<dbReference type="GeneTree" id="ENSGT00390000006260"/>
<dbReference type="PANTHER" id="PTHR22380">
    <property type="entry name" value="TESTIS-EXPRESSED PROTEIN 15"/>
    <property type="match status" value="1"/>
</dbReference>
<name>A0A8C9UZM2_SCLFO</name>
<dbReference type="GO" id="GO:0007140">
    <property type="term" value="P:male meiotic nuclear division"/>
    <property type="evidence" value="ECO:0007669"/>
    <property type="project" value="InterPro"/>
</dbReference>
<dbReference type="Ensembl" id="ENSSFOT00015009397.2">
    <property type="protein sequence ID" value="ENSSFOP00015009269.1"/>
    <property type="gene ID" value="ENSSFOG00015006034.2"/>
</dbReference>
<keyword evidence="5" id="KW-1185">Reference proteome</keyword>
<dbReference type="GO" id="GO:0007130">
    <property type="term" value="P:synaptonemal complex assembly"/>
    <property type="evidence" value="ECO:0007669"/>
    <property type="project" value="TreeGrafter"/>
</dbReference>
<accession>A0A8C9UZM2</accession>
<feature type="domain" description="TASOR pseudo-PARP" evidence="2">
    <location>
        <begin position="99"/>
        <end position="240"/>
    </location>
</feature>
<dbReference type="InterPro" id="IPR032765">
    <property type="entry name" value="TEX15_dom"/>
</dbReference>
<feature type="region of interest" description="Disordered" evidence="1">
    <location>
        <begin position="1006"/>
        <end position="1039"/>
    </location>
</feature>
<proteinExistence type="predicted"/>
<evidence type="ECO:0000313" key="4">
    <source>
        <dbReference type="Ensembl" id="ENSSFOP00015009269.1"/>
    </source>
</evidence>
<reference evidence="4 5" key="1">
    <citation type="submission" date="2019-04" db="EMBL/GenBank/DDBJ databases">
        <authorList>
            <consortium name="Wellcome Sanger Institute Data Sharing"/>
        </authorList>
    </citation>
    <scope>NUCLEOTIDE SEQUENCE [LARGE SCALE GENOMIC DNA]</scope>
</reference>
<dbReference type="InterPro" id="IPR026616">
    <property type="entry name" value="TEX15"/>
</dbReference>
<dbReference type="Pfam" id="PF12509">
    <property type="entry name" value="DUF3715"/>
    <property type="match status" value="1"/>
</dbReference>
<reference evidence="4" key="3">
    <citation type="submission" date="2025-09" db="UniProtKB">
        <authorList>
            <consortium name="Ensembl"/>
        </authorList>
    </citation>
    <scope>IDENTIFICATION</scope>
</reference>
<evidence type="ECO:0000259" key="2">
    <source>
        <dbReference type="Pfam" id="PF12509"/>
    </source>
</evidence>
<evidence type="ECO:0008006" key="6">
    <source>
        <dbReference type="Google" id="ProtNLM"/>
    </source>
</evidence>
<dbReference type="PANTHER" id="PTHR22380:SF1">
    <property type="entry name" value="TESTIS-EXPRESSED PROTEIN 15"/>
    <property type="match status" value="1"/>
</dbReference>
<dbReference type="GO" id="GO:0010569">
    <property type="term" value="P:regulation of double-strand break repair via homologous recombination"/>
    <property type="evidence" value="ECO:0007669"/>
    <property type="project" value="InterPro"/>
</dbReference>